<proteinExistence type="predicted"/>
<organism evidence="1 2">
    <name type="scientific">Phyllotreta striolata</name>
    <name type="common">Striped flea beetle</name>
    <name type="synonym">Crioceris striolata</name>
    <dbReference type="NCBI Taxonomy" id="444603"/>
    <lineage>
        <taxon>Eukaryota</taxon>
        <taxon>Metazoa</taxon>
        <taxon>Ecdysozoa</taxon>
        <taxon>Arthropoda</taxon>
        <taxon>Hexapoda</taxon>
        <taxon>Insecta</taxon>
        <taxon>Pterygota</taxon>
        <taxon>Neoptera</taxon>
        <taxon>Endopterygota</taxon>
        <taxon>Coleoptera</taxon>
        <taxon>Polyphaga</taxon>
        <taxon>Cucujiformia</taxon>
        <taxon>Chrysomeloidea</taxon>
        <taxon>Chrysomelidae</taxon>
        <taxon>Galerucinae</taxon>
        <taxon>Alticini</taxon>
        <taxon>Phyllotreta</taxon>
    </lineage>
</organism>
<reference evidence="1" key="1">
    <citation type="submission" date="2022-01" db="EMBL/GenBank/DDBJ databases">
        <authorList>
            <person name="King R."/>
        </authorList>
    </citation>
    <scope>NUCLEOTIDE SEQUENCE</scope>
</reference>
<name>A0A9N9TNL7_PHYSR</name>
<accession>A0A9N9TNL7</accession>
<dbReference type="EMBL" id="OU900095">
    <property type="protein sequence ID" value="CAG9858210.1"/>
    <property type="molecule type" value="Genomic_DNA"/>
</dbReference>
<keyword evidence="2" id="KW-1185">Reference proteome</keyword>
<gene>
    <name evidence="1" type="ORF">PHYEVI_LOCUS4601</name>
</gene>
<sequence>MLLKILSKQYACANKAVGHLQDILFHIYNSQMYT</sequence>
<dbReference type="AlphaFoldDB" id="A0A9N9TNL7"/>
<evidence type="ECO:0000313" key="1">
    <source>
        <dbReference type="EMBL" id="CAG9858210.1"/>
    </source>
</evidence>
<protein>
    <submittedName>
        <fullName evidence="1">Uncharacterized protein</fullName>
    </submittedName>
</protein>
<dbReference type="Proteomes" id="UP001153712">
    <property type="component" value="Chromosome 2"/>
</dbReference>
<evidence type="ECO:0000313" key="2">
    <source>
        <dbReference type="Proteomes" id="UP001153712"/>
    </source>
</evidence>